<dbReference type="EMBL" id="VRTY01000099">
    <property type="protein sequence ID" value="TXK31564.1"/>
    <property type="molecule type" value="Genomic_DNA"/>
</dbReference>
<evidence type="ECO:0000313" key="1">
    <source>
        <dbReference type="EMBL" id="TXK31564.1"/>
    </source>
</evidence>
<sequence>MENTQNKGSQVKSQQDVLSTSQISEMWNKSGLKDIPGRLQKFGSTAVDKVSHLSTTQKVVGGTLLALGAGWVTMSNTKQGKNLLSKMQNRTLTGKKKY</sequence>
<dbReference type="AlphaFoldDB" id="A0A5C8J5W4"/>
<keyword evidence="2" id="KW-1185">Reference proteome</keyword>
<dbReference type="RefSeq" id="WP_147923494.1">
    <property type="nucleotide sequence ID" value="NZ_VRTY01000099.1"/>
</dbReference>
<name>A0A5C8J5W4_9BACT</name>
<protein>
    <submittedName>
        <fullName evidence="1">Uncharacterized protein</fullName>
    </submittedName>
</protein>
<comment type="caution">
    <text evidence="1">The sequence shown here is derived from an EMBL/GenBank/DDBJ whole genome shotgun (WGS) entry which is preliminary data.</text>
</comment>
<proteinExistence type="predicted"/>
<accession>A0A5C8J5W4</accession>
<evidence type="ECO:0000313" key="2">
    <source>
        <dbReference type="Proteomes" id="UP000321926"/>
    </source>
</evidence>
<dbReference type="Proteomes" id="UP000321926">
    <property type="component" value="Unassembled WGS sequence"/>
</dbReference>
<gene>
    <name evidence="1" type="ORF">FVR03_19725</name>
</gene>
<organism evidence="1 2">
    <name type="scientific">Pontibacter qinzhouensis</name>
    <dbReference type="NCBI Taxonomy" id="2603253"/>
    <lineage>
        <taxon>Bacteria</taxon>
        <taxon>Pseudomonadati</taxon>
        <taxon>Bacteroidota</taxon>
        <taxon>Cytophagia</taxon>
        <taxon>Cytophagales</taxon>
        <taxon>Hymenobacteraceae</taxon>
        <taxon>Pontibacter</taxon>
    </lineage>
</organism>
<reference evidence="1 2" key="1">
    <citation type="submission" date="2019-08" db="EMBL/GenBank/DDBJ databases">
        <authorList>
            <person name="Shi S."/>
        </authorList>
    </citation>
    <scope>NUCLEOTIDE SEQUENCE [LARGE SCALE GENOMIC DNA]</scope>
    <source>
        <strain evidence="1 2">GY10130</strain>
    </source>
</reference>